<gene>
    <name evidence="2" type="ORF">THITE_2121434</name>
</gene>
<keyword evidence="3" id="KW-1185">Reference proteome</keyword>
<feature type="compositionally biased region" description="Basic and acidic residues" evidence="1">
    <location>
        <begin position="498"/>
        <end position="512"/>
    </location>
</feature>
<evidence type="ECO:0000256" key="1">
    <source>
        <dbReference type="SAM" id="MobiDB-lite"/>
    </source>
</evidence>
<feature type="region of interest" description="Disordered" evidence="1">
    <location>
        <begin position="104"/>
        <end position="151"/>
    </location>
</feature>
<feature type="compositionally biased region" description="Low complexity" evidence="1">
    <location>
        <begin position="513"/>
        <end position="524"/>
    </location>
</feature>
<dbReference type="eggNOG" id="ENOG502S5YD">
    <property type="taxonomic scope" value="Eukaryota"/>
</dbReference>
<feature type="compositionally biased region" description="Low complexity" evidence="1">
    <location>
        <begin position="428"/>
        <end position="452"/>
    </location>
</feature>
<dbReference type="SUPFAM" id="SSF46785">
    <property type="entry name" value="Winged helix' DNA-binding domain"/>
    <property type="match status" value="1"/>
</dbReference>
<dbReference type="RefSeq" id="XP_003656588.1">
    <property type="nucleotide sequence ID" value="XM_003656540.1"/>
</dbReference>
<feature type="region of interest" description="Disordered" evidence="1">
    <location>
        <begin position="364"/>
        <end position="711"/>
    </location>
</feature>
<accession>G2REW9</accession>
<evidence type="ECO:0000313" key="2">
    <source>
        <dbReference type="EMBL" id="AEO70252.1"/>
    </source>
</evidence>
<feature type="compositionally biased region" description="Polar residues" evidence="1">
    <location>
        <begin position="180"/>
        <end position="199"/>
    </location>
</feature>
<feature type="compositionally biased region" description="Basic and acidic residues" evidence="1">
    <location>
        <begin position="525"/>
        <end position="556"/>
    </location>
</feature>
<feature type="compositionally biased region" description="Polar residues" evidence="1">
    <location>
        <begin position="672"/>
        <end position="686"/>
    </location>
</feature>
<dbReference type="UniPathway" id="UPA00143"/>
<feature type="compositionally biased region" description="Low complexity" evidence="1">
    <location>
        <begin position="216"/>
        <end position="242"/>
    </location>
</feature>
<dbReference type="Gene3D" id="1.10.10.2670">
    <property type="entry name" value="E3 ubiquitin-protein ligase"/>
    <property type="match status" value="1"/>
</dbReference>
<dbReference type="STRING" id="578455.G2REW9"/>
<protein>
    <submittedName>
        <fullName evidence="2">Uncharacterized protein</fullName>
    </submittedName>
</protein>
<dbReference type="GO" id="GO:0016567">
    <property type="term" value="P:protein ubiquitination"/>
    <property type="evidence" value="ECO:0007669"/>
    <property type="project" value="UniProtKB-UniPathway"/>
</dbReference>
<dbReference type="GeneID" id="11522557"/>
<dbReference type="OrthoDB" id="2587563at2759"/>
<dbReference type="AlphaFoldDB" id="G2REW9"/>
<dbReference type="InterPro" id="IPR036390">
    <property type="entry name" value="WH_DNA-bd_sf"/>
</dbReference>
<dbReference type="HOGENOM" id="CLU_013856_1_0_1"/>
<feature type="compositionally biased region" description="Low complexity" evidence="1">
    <location>
        <begin position="374"/>
        <end position="391"/>
    </location>
</feature>
<evidence type="ECO:0000313" key="3">
    <source>
        <dbReference type="Proteomes" id="UP000008181"/>
    </source>
</evidence>
<feature type="region of interest" description="Disordered" evidence="1">
    <location>
        <begin position="177"/>
        <end position="243"/>
    </location>
</feature>
<proteinExistence type="predicted"/>
<dbReference type="EMBL" id="CP003013">
    <property type="protein sequence ID" value="AEO70252.1"/>
    <property type="molecule type" value="Genomic_DNA"/>
</dbReference>
<dbReference type="Proteomes" id="UP000008181">
    <property type="component" value="Chromosome 5"/>
</dbReference>
<feature type="compositionally biased region" description="Polar residues" evidence="1">
    <location>
        <begin position="601"/>
        <end position="614"/>
    </location>
</feature>
<feature type="compositionally biased region" description="Polar residues" evidence="1">
    <location>
        <begin position="399"/>
        <end position="408"/>
    </location>
</feature>
<name>G2REW9_THETT</name>
<feature type="compositionally biased region" description="Low complexity" evidence="1">
    <location>
        <begin position="626"/>
        <end position="645"/>
    </location>
</feature>
<organism evidence="2 3">
    <name type="scientific">Thermothielavioides terrestris (strain ATCC 38088 / NRRL 8126)</name>
    <name type="common">Thielavia terrestris</name>
    <dbReference type="NCBI Taxonomy" id="578455"/>
    <lineage>
        <taxon>Eukaryota</taxon>
        <taxon>Fungi</taxon>
        <taxon>Dikarya</taxon>
        <taxon>Ascomycota</taxon>
        <taxon>Pezizomycotina</taxon>
        <taxon>Sordariomycetes</taxon>
        <taxon>Sordariomycetidae</taxon>
        <taxon>Sordariales</taxon>
        <taxon>Chaetomiaceae</taxon>
        <taxon>Thermothielavioides</taxon>
        <taxon>Thermothielavioides terrestris</taxon>
    </lineage>
</organism>
<dbReference type="KEGG" id="ttt:THITE_2121434"/>
<feature type="compositionally biased region" description="Basic and acidic residues" evidence="1">
    <location>
        <begin position="652"/>
        <end position="671"/>
    </location>
</feature>
<dbReference type="InterPro" id="IPR042065">
    <property type="entry name" value="E3_ELL-like"/>
</dbReference>
<reference evidence="2 3" key="1">
    <citation type="journal article" date="2011" name="Nat. Biotechnol.">
        <title>Comparative genomic analysis of the thermophilic biomass-degrading fungi Myceliophthora thermophila and Thielavia terrestris.</title>
        <authorList>
            <person name="Berka R.M."/>
            <person name="Grigoriev I.V."/>
            <person name="Otillar R."/>
            <person name="Salamov A."/>
            <person name="Grimwood J."/>
            <person name="Reid I."/>
            <person name="Ishmael N."/>
            <person name="John T."/>
            <person name="Darmond C."/>
            <person name="Moisan M.-C."/>
            <person name="Henrissat B."/>
            <person name="Coutinho P.M."/>
            <person name="Lombard V."/>
            <person name="Natvig D.O."/>
            <person name="Lindquist E."/>
            <person name="Schmutz J."/>
            <person name="Lucas S."/>
            <person name="Harris P."/>
            <person name="Powlowski J."/>
            <person name="Bellemare A."/>
            <person name="Taylor D."/>
            <person name="Butler G."/>
            <person name="de Vries R.P."/>
            <person name="Allijn I.E."/>
            <person name="van den Brink J."/>
            <person name="Ushinsky S."/>
            <person name="Storms R."/>
            <person name="Powell A.J."/>
            <person name="Paulsen I.T."/>
            <person name="Elbourne L.D.H."/>
            <person name="Baker S.E."/>
            <person name="Magnuson J."/>
            <person name="LaBoissiere S."/>
            <person name="Clutterbuck A.J."/>
            <person name="Martinez D."/>
            <person name="Wogulis M."/>
            <person name="de Leon A.L."/>
            <person name="Rey M.W."/>
            <person name="Tsang A."/>
        </authorList>
    </citation>
    <scope>NUCLEOTIDE SEQUENCE [LARGE SCALE GENOMIC DNA]</scope>
    <source>
        <strain evidence="3">ATCC 38088 / NRRL 8126</strain>
    </source>
</reference>
<sequence length="767" mass="82063">MVLDIPEGGVVLENSAKTMAELPAQAFALTLSGSVIEDMIACVQSGGEIQLSLGSSPKFLFDDHEIRISKTPDPSGYDLFWASSETPSTVSKLPNPTMSIFRVPKLKAKPKAPKAPGPGAKGSESAAKRVLARSAASPRDSDSQAKMDPATAQLERSLDILAANKRENSYGPRHVFADQADTNADSSTTVVTGLPSSRTGKVKPPGKRLLEPQAGASPRSLTPSPALSASGSPSFPGSGPTAQERLKQQRFPILHELAVQELSREELLAKWHEGTEEEFNAVLDKVADLDKDTQKWALKKMFWKELDVFEYNYASKEDRQRAINNAIKQYDRSRLGTSDPLWQKLLPKADRGKGICLSRLQAAIAKGPPPPAPKQRAGTADASGAESDSGSLAKGGESMSRSSSQASTGKKKLSASEAQAKRMLSTSKKPVAAVAAKPVAKAMPAKAATKGAGAKGGRVLSKEFVTDSSSSDDEVPLSTSLGKSKAGVVPSSKPAARAAEKPKPAEKTKEAPAAKPKAAAVAKAPPREDKKEKEKDKDNEKEQEKEKEKERERDTIRAQVIAKPIKPPIKRSRDPDDDDSSSSGTPLSKRAKPVVKPPAARSSSGKARTASDASHNGRGTGSGVGAPKPKSVSPVKSSPLASSPPTNASDMEQDRLPPAKVRDREQERETTVRSVSSNTDSGTSASIARKRPPTESLPGNKAKRSRPSQETIEMAARFKQFYARYEQLHHDISKHDNPDPSKVMDLLDMHERLSRMKTEIYAAVEAC</sequence>